<feature type="transmembrane region" description="Helical" evidence="6">
    <location>
        <begin position="166"/>
        <end position="191"/>
    </location>
</feature>
<dbReference type="PANTHER" id="PTHR30474">
    <property type="entry name" value="CELL CYCLE PROTEIN"/>
    <property type="match status" value="1"/>
</dbReference>
<proteinExistence type="predicted"/>
<dbReference type="GO" id="GO:0005886">
    <property type="term" value="C:plasma membrane"/>
    <property type="evidence" value="ECO:0007669"/>
    <property type="project" value="TreeGrafter"/>
</dbReference>
<feature type="transmembrane region" description="Helical" evidence="6">
    <location>
        <begin position="370"/>
        <end position="392"/>
    </location>
</feature>
<protein>
    <recommendedName>
        <fullName evidence="9">FtsW/RodA/SpoVE family cell cycle protein</fullName>
    </recommendedName>
</protein>
<dbReference type="PANTHER" id="PTHR30474:SF3">
    <property type="entry name" value="PEPTIDOGLYCAN GLYCOSYLTRANSFERASE RODA"/>
    <property type="match status" value="1"/>
</dbReference>
<accession>A0A9X0W6G2</accession>
<feature type="transmembrane region" description="Helical" evidence="6">
    <location>
        <begin position="231"/>
        <end position="247"/>
    </location>
</feature>
<feature type="transmembrane region" description="Helical" evidence="6">
    <location>
        <begin position="81"/>
        <end position="107"/>
    </location>
</feature>
<gene>
    <name evidence="7" type="ORF">CKO42_04405</name>
</gene>
<feature type="transmembrane region" description="Helical" evidence="6">
    <location>
        <begin position="203"/>
        <end position="225"/>
    </location>
</feature>
<reference evidence="7 8" key="1">
    <citation type="journal article" date="2020" name="Microorganisms">
        <title>Osmotic Adaptation and Compatible Solute Biosynthesis of Phototrophic Bacteria as Revealed from Genome Analyses.</title>
        <authorList>
            <person name="Imhoff J.F."/>
            <person name="Rahn T."/>
            <person name="Kunzel S."/>
            <person name="Keller A."/>
            <person name="Neulinger S.C."/>
        </authorList>
    </citation>
    <scope>NUCLEOTIDE SEQUENCE [LARGE SCALE GENOMIC DNA]</scope>
    <source>
        <strain evidence="7 8">DSM 25653</strain>
    </source>
</reference>
<comment type="subcellular location">
    <subcellularLocation>
        <location evidence="1">Membrane</location>
        <topology evidence="1">Multi-pass membrane protein</topology>
    </subcellularLocation>
</comment>
<evidence type="ECO:0000256" key="1">
    <source>
        <dbReference type="ARBA" id="ARBA00004141"/>
    </source>
</evidence>
<dbReference type="GO" id="GO:0032153">
    <property type="term" value="C:cell division site"/>
    <property type="evidence" value="ECO:0007669"/>
    <property type="project" value="TreeGrafter"/>
</dbReference>
<dbReference type="Proteomes" id="UP001138768">
    <property type="component" value="Unassembled WGS sequence"/>
</dbReference>
<evidence type="ECO:0000256" key="3">
    <source>
        <dbReference type="ARBA" id="ARBA00022960"/>
    </source>
</evidence>
<feature type="transmembrane region" description="Helical" evidence="6">
    <location>
        <begin position="142"/>
        <end position="160"/>
    </location>
</feature>
<comment type="caution">
    <text evidence="7">The sequence shown here is derived from an EMBL/GenBank/DDBJ whole genome shotgun (WGS) entry which is preliminary data.</text>
</comment>
<dbReference type="GO" id="GO:0051301">
    <property type="term" value="P:cell division"/>
    <property type="evidence" value="ECO:0007669"/>
    <property type="project" value="InterPro"/>
</dbReference>
<sequence length="444" mass="47535">MARRGTPISISDYWQLRAPERRLLLWALLIALLGYLMLLGAGPKDGLDVQFAALVPFLIYLGTFVSAHLLLVLARFRGDQLLLPLTALLSAIGLIAQARTGLFAAAALDPAKLIPLPLGVALMLIFAIAGRGGRYRLATRVTWLWAGVSLLLLALVLATGQRYRGAVYGFGFITPTELLKLTMVLFTAAFIDQHLKRLSRWRSLLPPLRTLWPLLLVWGLVLAMLLVQRDLGLVLILGVMLLAVLAAGTRHSGYLAYGLVLGGAAGVALVSFFAHGQRRVEVWLNPFSDPTGAGWQVLQGLSGMYAGGLWGEGFSEARPRYTPIAESDLIYAVWAEELGFAGSLLLVLLFALLLIRLLSLAARARTPFGLMAATGVAAVLSVQTLLNIGGVTKALPLTGITLPLISHGGSSLLTVFASLGLVLAISDGEPVKRRSTQATGVARR</sequence>
<keyword evidence="3" id="KW-0133">Cell shape</keyword>
<feature type="transmembrane region" description="Helical" evidence="6">
    <location>
        <begin position="254"/>
        <end position="274"/>
    </location>
</feature>
<keyword evidence="8" id="KW-1185">Reference proteome</keyword>
<feature type="transmembrane region" description="Helical" evidence="6">
    <location>
        <begin position="404"/>
        <end position="425"/>
    </location>
</feature>
<keyword evidence="4 6" id="KW-1133">Transmembrane helix</keyword>
<feature type="transmembrane region" description="Helical" evidence="6">
    <location>
        <begin position="338"/>
        <end position="358"/>
    </location>
</feature>
<evidence type="ECO:0000256" key="5">
    <source>
        <dbReference type="ARBA" id="ARBA00023136"/>
    </source>
</evidence>
<dbReference type="GO" id="GO:0015648">
    <property type="term" value="F:lipid-linked peptidoglycan transporter activity"/>
    <property type="evidence" value="ECO:0007669"/>
    <property type="project" value="TreeGrafter"/>
</dbReference>
<dbReference type="InterPro" id="IPR001182">
    <property type="entry name" value="FtsW/RodA"/>
</dbReference>
<dbReference type="EMBL" id="NRRY01000004">
    <property type="protein sequence ID" value="MBK1617706.1"/>
    <property type="molecule type" value="Genomic_DNA"/>
</dbReference>
<evidence type="ECO:0000313" key="7">
    <source>
        <dbReference type="EMBL" id="MBK1617706.1"/>
    </source>
</evidence>
<dbReference type="AlphaFoldDB" id="A0A9X0W6G2"/>
<dbReference type="Pfam" id="PF01098">
    <property type="entry name" value="FTSW_RODA_SPOVE"/>
    <property type="match status" value="1"/>
</dbReference>
<evidence type="ECO:0000256" key="2">
    <source>
        <dbReference type="ARBA" id="ARBA00022692"/>
    </source>
</evidence>
<evidence type="ECO:0000256" key="6">
    <source>
        <dbReference type="SAM" id="Phobius"/>
    </source>
</evidence>
<feature type="transmembrane region" description="Helical" evidence="6">
    <location>
        <begin position="113"/>
        <end position="130"/>
    </location>
</feature>
<name>A0A9X0W6G2_9GAMM</name>
<evidence type="ECO:0000256" key="4">
    <source>
        <dbReference type="ARBA" id="ARBA00022989"/>
    </source>
</evidence>
<keyword evidence="5 6" id="KW-0472">Membrane</keyword>
<dbReference type="GO" id="GO:0008360">
    <property type="term" value="P:regulation of cell shape"/>
    <property type="evidence" value="ECO:0007669"/>
    <property type="project" value="UniProtKB-KW"/>
</dbReference>
<keyword evidence="2 6" id="KW-0812">Transmembrane</keyword>
<feature type="transmembrane region" description="Helical" evidence="6">
    <location>
        <begin position="23"/>
        <end position="41"/>
    </location>
</feature>
<feature type="transmembrane region" description="Helical" evidence="6">
    <location>
        <begin position="53"/>
        <end position="74"/>
    </location>
</feature>
<evidence type="ECO:0008006" key="9">
    <source>
        <dbReference type="Google" id="ProtNLM"/>
    </source>
</evidence>
<evidence type="ECO:0000313" key="8">
    <source>
        <dbReference type="Proteomes" id="UP001138768"/>
    </source>
</evidence>
<organism evidence="7 8">
    <name type="scientific">Lamprobacter modestohalophilus</name>
    <dbReference type="NCBI Taxonomy" id="1064514"/>
    <lineage>
        <taxon>Bacteria</taxon>
        <taxon>Pseudomonadati</taxon>
        <taxon>Pseudomonadota</taxon>
        <taxon>Gammaproteobacteria</taxon>
        <taxon>Chromatiales</taxon>
        <taxon>Chromatiaceae</taxon>
        <taxon>Lamprobacter</taxon>
    </lineage>
</organism>
<dbReference type="RefSeq" id="WP_200239801.1">
    <property type="nucleotide sequence ID" value="NZ_NRRY01000004.1"/>
</dbReference>